<organism evidence="3 4">
    <name type="scientific">Alkalicaulis satelles</name>
    <dbReference type="NCBI Taxonomy" id="2609175"/>
    <lineage>
        <taxon>Bacteria</taxon>
        <taxon>Pseudomonadati</taxon>
        <taxon>Pseudomonadota</taxon>
        <taxon>Alphaproteobacteria</taxon>
        <taxon>Maricaulales</taxon>
        <taxon>Maricaulaceae</taxon>
        <taxon>Alkalicaulis</taxon>
    </lineage>
</organism>
<dbReference type="InterPro" id="IPR037914">
    <property type="entry name" value="SpoVT-AbrB_sf"/>
</dbReference>
<dbReference type="PANTHER" id="PTHR40516:SF1">
    <property type="entry name" value="ANTITOXIN CHPS-RELATED"/>
    <property type="match status" value="1"/>
</dbReference>
<dbReference type="GO" id="GO:0003677">
    <property type="term" value="F:DNA binding"/>
    <property type="evidence" value="ECO:0007669"/>
    <property type="project" value="UniProtKB-UniRule"/>
</dbReference>
<dbReference type="AlphaFoldDB" id="A0A5M6ZRK0"/>
<keyword evidence="1 3" id="KW-0238">DNA-binding</keyword>
<keyword evidence="4" id="KW-1185">Reference proteome</keyword>
<dbReference type="InterPro" id="IPR039052">
    <property type="entry name" value="Antitox_PemI-like"/>
</dbReference>
<dbReference type="PROSITE" id="PS51740">
    <property type="entry name" value="SPOVT_ABRB"/>
    <property type="match status" value="1"/>
</dbReference>
<dbReference type="GO" id="GO:0097351">
    <property type="term" value="F:toxin sequestering activity"/>
    <property type="evidence" value="ECO:0007669"/>
    <property type="project" value="InterPro"/>
</dbReference>
<evidence type="ECO:0000313" key="3">
    <source>
        <dbReference type="EMBL" id="KAA5804911.1"/>
    </source>
</evidence>
<dbReference type="InterPro" id="IPR007159">
    <property type="entry name" value="SpoVT-AbrB_dom"/>
</dbReference>
<evidence type="ECO:0000256" key="1">
    <source>
        <dbReference type="PROSITE-ProRule" id="PRU01076"/>
    </source>
</evidence>
<dbReference type="RefSeq" id="WP_150021942.1">
    <property type="nucleotide sequence ID" value="NZ_VWOJ01000001.1"/>
</dbReference>
<evidence type="ECO:0000259" key="2">
    <source>
        <dbReference type="PROSITE" id="PS51740"/>
    </source>
</evidence>
<comment type="caution">
    <text evidence="3">The sequence shown here is derived from an EMBL/GenBank/DDBJ whole genome shotgun (WGS) entry which is preliminary data.</text>
</comment>
<name>A0A5M6ZRK0_9PROT</name>
<reference evidence="3 4" key="1">
    <citation type="submission" date="2019-09" db="EMBL/GenBank/DDBJ databases">
        <authorList>
            <person name="Kevbrin V."/>
            <person name="Grouzdev D.S."/>
        </authorList>
    </citation>
    <scope>NUCLEOTIDE SEQUENCE [LARGE SCALE GENOMIC DNA]</scope>
    <source>
        <strain evidence="3 4">G-192</strain>
    </source>
</reference>
<dbReference type="EMBL" id="VWOJ01000001">
    <property type="protein sequence ID" value="KAA5804911.1"/>
    <property type="molecule type" value="Genomic_DNA"/>
</dbReference>
<gene>
    <name evidence="3" type="ORF">F1654_02625</name>
</gene>
<accession>A0A5M6ZRK0</accession>
<dbReference type="PANTHER" id="PTHR40516">
    <property type="entry name" value="ANTITOXIN CHPS-RELATED"/>
    <property type="match status" value="1"/>
</dbReference>
<dbReference type="Gene3D" id="2.10.260.10">
    <property type="match status" value="1"/>
</dbReference>
<dbReference type="Pfam" id="PF04014">
    <property type="entry name" value="MazE_antitoxin"/>
    <property type="match status" value="1"/>
</dbReference>
<feature type="domain" description="SpoVT-AbrB" evidence="2">
    <location>
        <begin position="4"/>
        <end position="49"/>
    </location>
</feature>
<protein>
    <submittedName>
        <fullName evidence="3">AbrB/MazE/SpoVT family DNA-binding domain-containing protein</fullName>
    </submittedName>
</protein>
<proteinExistence type="predicted"/>
<dbReference type="Proteomes" id="UP000325122">
    <property type="component" value="Unassembled WGS sequence"/>
</dbReference>
<evidence type="ECO:0000313" key="4">
    <source>
        <dbReference type="Proteomes" id="UP000325122"/>
    </source>
</evidence>
<dbReference type="SMART" id="SM00966">
    <property type="entry name" value="SpoVT_AbrB"/>
    <property type="match status" value="1"/>
</dbReference>
<dbReference type="SUPFAM" id="SSF89447">
    <property type="entry name" value="AbrB/MazE/MraZ-like"/>
    <property type="match status" value="1"/>
</dbReference>
<sequence>MTKVQIGKWGQSAGVRIPKDLLERTGLAPGDAVELSYEGGRLVMTPARQALDREALFDAMRVEETPELEEWGAPVGAEPW</sequence>